<dbReference type="InterPro" id="IPR037294">
    <property type="entry name" value="ABC_BtuC-like"/>
</dbReference>
<evidence type="ECO:0000313" key="9">
    <source>
        <dbReference type="EMBL" id="PPC76687.1"/>
    </source>
</evidence>
<dbReference type="OrthoDB" id="9055647at2"/>
<evidence type="ECO:0000256" key="7">
    <source>
        <dbReference type="ARBA" id="ARBA00023136"/>
    </source>
</evidence>
<dbReference type="AlphaFoldDB" id="A0A2S5KPB5"/>
<sequence>MLGLLALLLILAWVGLFAWSAIPLSGAQAMQALFSHPTAQVSDVVVRQLRLPRVLVAGLVGACLATAGALMQGLTRNPLASPGVFGVNAGAALGVALVSTYAGWMGVMGQSSAAILGGGVAWTLVMLLGAAWRPGADKGRLVLAGVAVAALCGALTKASIILAEDQAAGVLTWLAGSVANARWTVWDHLWPVATAGLLAALALAPSLNILAVGDEQARNLGMRLGWVRLAVGIVVLVLVSASVVAAGSIAFVGLLVPHMARALVGIDHRKLLPACCLLGAALVMAADILGRAVAFPSETPAGAVLALIGAPWFIYMVRSRT</sequence>
<comment type="caution">
    <text evidence="9">The sequence shown here is derived from an EMBL/GenBank/DDBJ whole genome shotgun (WGS) entry which is preliminary data.</text>
</comment>
<evidence type="ECO:0000256" key="2">
    <source>
        <dbReference type="ARBA" id="ARBA00007935"/>
    </source>
</evidence>
<feature type="transmembrane region" description="Helical" evidence="8">
    <location>
        <begin position="189"/>
        <end position="213"/>
    </location>
</feature>
<evidence type="ECO:0000256" key="1">
    <source>
        <dbReference type="ARBA" id="ARBA00004651"/>
    </source>
</evidence>
<dbReference type="InterPro" id="IPR000522">
    <property type="entry name" value="ABC_transptr_permease_BtuC"/>
</dbReference>
<keyword evidence="3" id="KW-0813">Transport</keyword>
<dbReference type="GO" id="GO:0022857">
    <property type="term" value="F:transmembrane transporter activity"/>
    <property type="evidence" value="ECO:0007669"/>
    <property type="project" value="InterPro"/>
</dbReference>
<feature type="transmembrane region" description="Helical" evidence="8">
    <location>
        <begin position="141"/>
        <end position="163"/>
    </location>
</feature>
<dbReference type="Gene3D" id="1.10.3470.10">
    <property type="entry name" value="ABC transporter involved in vitamin B12 uptake, BtuC"/>
    <property type="match status" value="1"/>
</dbReference>
<comment type="subcellular location">
    <subcellularLocation>
        <location evidence="1">Cell membrane</location>
        <topology evidence="1">Multi-pass membrane protein</topology>
    </subcellularLocation>
</comment>
<keyword evidence="6 8" id="KW-1133">Transmembrane helix</keyword>
<keyword evidence="7 8" id="KW-0472">Membrane</keyword>
<dbReference type="Pfam" id="PF01032">
    <property type="entry name" value="FecCD"/>
    <property type="match status" value="1"/>
</dbReference>
<comment type="similarity">
    <text evidence="2">Belongs to the binding-protein-dependent transport system permease family. FecCD subfamily.</text>
</comment>
<dbReference type="PANTHER" id="PTHR30472">
    <property type="entry name" value="FERRIC ENTEROBACTIN TRANSPORT SYSTEM PERMEASE PROTEIN"/>
    <property type="match status" value="1"/>
</dbReference>
<keyword evidence="4" id="KW-1003">Cell membrane</keyword>
<dbReference type="GO" id="GO:0005886">
    <property type="term" value="C:plasma membrane"/>
    <property type="evidence" value="ECO:0007669"/>
    <property type="project" value="UniProtKB-SubCell"/>
</dbReference>
<name>A0A2S5KPB5_9PROT</name>
<dbReference type="SUPFAM" id="SSF81345">
    <property type="entry name" value="ABC transporter involved in vitamin B12 uptake, BtuC"/>
    <property type="match status" value="1"/>
</dbReference>
<gene>
    <name evidence="9" type="primary">fecC</name>
    <name evidence="9" type="ORF">C4K68_14210</name>
</gene>
<reference evidence="9 10" key="1">
    <citation type="submission" date="2018-02" db="EMBL/GenBank/DDBJ databases">
        <title>novel marine gammaproteobacteria from coastal saline agro ecosystem.</title>
        <authorList>
            <person name="Krishnan R."/>
            <person name="Ramesh Kumar N."/>
        </authorList>
    </citation>
    <scope>NUCLEOTIDE SEQUENCE [LARGE SCALE GENOMIC DNA]</scope>
    <source>
        <strain evidence="9 10">228</strain>
    </source>
</reference>
<evidence type="ECO:0000313" key="10">
    <source>
        <dbReference type="Proteomes" id="UP000238196"/>
    </source>
</evidence>
<dbReference type="EMBL" id="PRLP01000045">
    <property type="protein sequence ID" value="PPC76687.1"/>
    <property type="molecule type" value="Genomic_DNA"/>
</dbReference>
<proteinExistence type="inferred from homology"/>
<feature type="transmembrane region" description="Helical" evidence="8">
    <location>
        <begin position="110"/>
        <end position="129"/>
    </location>
</feature>
<evidence type="ECO:0000256" key="6">
    <source>
        <dbReference type="ARBA" id="ARBA00022989"/>
    </source>
</evidence>
<accession>A0A2S5KPB5</accession>
<dbReference type="GO" id="GO:0033214">
    <property type="term" value="P:siderophore-iron import into cell"/>
    <property type="evidence" value="ECO:0007669"/>
    <property type="project" value="TreeGrafter"/>
</dbReference>
<evidence type="ECO:0000256" key="8">
    <source>
        <dbReference type="SAM" id="Phobius"/>
    </source>
</evidence>
<dbReference type="Proteomes" id="UP000238196">
    <property type="component" value="Unassembled WGS sequence"/>
</dbReference>
<keyword evidence="5 8" id="KW-0812">Transmembrane</keyword>
<organism evidence="9 10">
    <name type="scientific">Proteobacteria bacterium 228</name>
    <dbReference type="NCBI Taxonomy" id="2083153"/>
    <lineage>
        <taxon>Bacteria</taxon>
        <taxon>Pseudomonadati</taxon>
        <taxon>Pseudomonadota</taxon>
    </lineage>
</organism>
<dbReference type="FunFam" id="1.10.3470.10:FF:000001">
    <property type="entry name" value="Vitamin B12 ABC transporter permease BtuC"/>
    <property type="match status" value="1"/>
</dbReference>
<feature type="transmembrane region" description="Helical" evidence="8">
    <location>
        <begin position="225"/>
        <end position="251"/>
    </location>
</feature>
<dbReference type="CDD" id="cd06550">
    <property type="entry name" value="TM_ABC_iron-siderophores_like"/>
    <property type="match status" value="1"/>
</dbReference>
<evidence type="ECO:0000256" key="3">
    <source>
        <dbReference type="ARBA" id="ARBA00022448"/>
    </source>
</evidence>
<feature type="transmembrane region" description="Helical" evidence="8">
    <location>
        <begin position="83"/>
        <end position="104"/>
    </location>
</feature>
<feature type="transmembrane region" description="Helical" evidence="8">
    <location>
        <begin position="301"/>
        <end position="318"/>
    </location>
</feature>
<protein>
    <submittedName>
        <fullName evidence="9">Iron-dicitrate transporter permease subunit</fullName>
    </submittedName>
</protein>
<evidence type="ECO:0000256" key="5">
    <source>
        <dbReference type="ARBA" id="ARBA00022692"/>
    </source>
</evidence>
<feature type="transmembrane region" description="Helical" evidence="8">
    <location>
        <begin position="51"/>
        <end position="71"/>
    </location>
</feature>
<dbReference type="PANTHER" id="PTHR30472:SF1">
    <property type="entry name" value="FE(3+) DICITRATE TRANSPORT SYSTEM PERMEASE PROTEIN FECC-RELATED"/>
    <property type="match status" value="1"/>
</dbReference>
<evidence type="ECO:0000256" key="4">
    <source>
        <dbReference type="ARBA" id="ARBA00022475"/>
    </source>
</evidence>